<dbReference type="Proteomes" id="UP000262477">
    <property type="component" value="Unassembled WGS sequence"/>
</dbReference>
<gene>
    <name evidence="2" type="ORF">DY245_25775</name>
</gene>
<evidence type="ECO:0000256" key="1">
    <source>
        <dbReference type="SAM" id="MobiDB-lite"/>
    </source>
</evidence>
<comment type="caution">
    <text evidence="2">The sequence shown here is derived from an EMBL/GenBank/DDBJ whole genome shotgun (WGS) entry which is preliminary data.</text>
</comment>
<name>A0A371PYV2_STRIH</name>
<protein>
    <submittedName>
        <fullName evidence="2">Uncharacterized protein</fullName>
    </submittedName>
</protein>
<feature type="region of interest" description="Disordered" evidence="1">
    <location>
        <begin position="69"/>
        <end position="106"/>
    </location>
</feature>
<evidence type="ECO:0000313" key="2">
    <source>
        <dbReference type="EMBL" id="REK87620.1"/>
    </source>
</evidence>
<proteinExistence type="predicted"/>
<dbReference type="EMBL" id="QUAC01000208">
    <property type="protein sequence ID" value="REK87620.1"/>
    <property type="molecule type" value="Genomic_DNA"/>
</dbReference>
<reference evidence="2 3" key="1">
    <citation type="submission" date="2018-08" db="EMBL/GenBank/DDBJ databases">
        <title>Streptomyces NEAU-D10 sp. nov., a novel Actinomycete isolated from soil.</title>
        <authorList>
            <person name="Jin L."/>
        </authorList>
    </citation>
    <scope>NUCLEOTIDE SEQUENCE [LARGE SCALE GENOMIC DNA]</scope>
    <source>
        <strain evidence="2 3">NEAU-D10</strain>
    </source>
</reference>
<keyword evidence="3" id="KW-1185">Reference proteome</keyword>
<accession>A0A371PYV2</accession>
<organism evidence="2 3">
    <name type="scientific">Streptomyces inhibens</name>
    <dbReference type="NCBI Taxonomy" id="2293571"/>
    <lineage>
        <taxon>Bacteria</taxon>
        <taxon>Bacillati</taxon>
        <taxon>Actinomycetota</taxon>
        <taxon>Actinomycetes</taxon>
        <taxon>Kitasatosporales</taxon>
        <taxon>Streptomycetaceae</taxon>
        <taxon>Streptomyces</taxon>
    </lineage>
</organism>
<sequence length="106" mass="10927">MGLRKRPVPVPLPGGGGGASEAFGRSRGGLTTKLHLAADGEVPPPSLVVTPGERADCTRFEAVMDKIRAPRQGQGRPRRRPDSVGADKAFRVGEPAPTCASAVSGT</sequence>
<feature type="region of interest" description="Disordered" evidence="1">
    <location>
        <begin position="1"/>
        <end position="26"/>
    </location>
</feature>
<dbReference type="OrthoDB" id="4546548at2"/>
<dbReference type="AlphaFoldDB" id="A0A371PYV2"/>
<evidence type="ECO:0000313" key="3">
    <source>
        <dbReference type="Proteomes" id="UP000262477"/>
    </source>
</evidence>